<dbReference type="Gene3D" id="3.40.50.300">
    <property type="entry name" value="P-loop containing nucleotide triphosphate hydrolases"/>
    <property type="match status" value="1"/>
</dbReference>
<feature type="region of interest" description="Disordered" evidence="1">
    <location>
        <begin position="191"/>
        <end position="232"/>
    </location>
</feature>
<keyword evidence="3" id="KW-1185">Reference proteome</keyword>
<dbReference type="EMBL" id="CALOZG010000029">
    <property type="protein sequence ID" value="CAH4033080.1"/>
    <property type="molecule type" value="Genomic_DNA"/>
</dbReference>
<organism evidence="2 3">
    <name type="scientific">Pieris brassicae</name>
    <name type="common">White butterfly</name>
    <name type="synonym">Large white butterfly</name>
    <dbReference type="NCBI Taxonomy" id="7116"/>
    <lineage>
        <taxon>Eukaryota</taxon>
        <taxon>Metazoa</taxon>
        <taxon>Ecdysozoa</taxon>
        <taxon>Arthropoda</taxon>
        <taxon>Hexapoda</taxon>
        <taxon>Insecta</taxon>
        <taxon>Pterygota</taxon>
        <taxon>Neoptera</taxon>
        <taxon>Endopterygota</taxon>
        <taxon>Lepidoptera</taxon>
        <taxon>Glossata</taxon>
        <taxon>Ditrysia</taxon>
        <taxon>Papilionoidea</taxon>
        <taxon>Pieridae</taxon>
        <taxon>Pierinae</taxon>
        <taxon>Pieris</taxon>
    </lineage>
</organism>
<comment type="caution">
    <text evidence="2">The sequence shown here is derived from an EMBL/GenBank/DDBJ whole genome shotgun (WGS) entry which is preliminary data.</text>
</comment>
<evidence type="ECO:0000256" key="1">
    <source>
        <dbReference type="SAM" id="MobiDB-lite"/>
    </source>
</evidence>
<reference evidence="2" key="1">
    <citation type="submission" date="2022-05" db="EMBL/GenBank/DDBJ databases">
        <authorList>
            <person name="Okamura Y."/>
        </authorList>
    </citation>
    <scope>NUCLEOTIDE SEQUENCE</scope>
</reference>
<sequence length="470" mass="54090">MESVQRSCSDWLRPAKYEIRMESCSRLTAAEGGARLAAAAGTKNIMITEHTNFIPTSLLIECAHGIRGTLLSGFKRSVYIARSSQISCVAHELMILTDLQVIGVKDYNEIEDWKLELENRQVLVCTSAVFNQILENDLLKMTDLNVLIIDSCHLVFRDIHLQHIMQLYKDCDNDNRPRILAMTYPLFQSTKDNMENNDNVNDSENDTSNTSINDENKSDIDMRRISENELKNNDVSRNLSEISKEKINDSPKMDQVDDKINIQSKLGDEINKDNKNAIDKVIKVGEGEKETKESVDCDLIEDVNNVIENIDKIKTKGQDKSLCTIDYDNILMQVYKNCDDFDMYEKLEWKIEEMEKQLCCEMDLAEDIDGGKRLSPSTTKPKEVIVEYGNVSDKISDPYKELESFMRNTINDAFQFINEHRYDPTEIYGEELYEEFINIPDPTIEPKDIFCQFLYVLDELGDHPNMHDTC</sequence>
<evidence type="ECO:0000313" key="3">
    <source>
        <dbReference type="Proteomes" id="UP001152562"/>
    </source>
</evidence>
<dbReference type="SUPFAM" id="SSF52540">
    <property type="entry name" value="P-loop containing nucleoside triphosphate hydrolases"/>
    <property type="match status" value="1"/>
</dbReference>
<feature type="compositionally biased region" description="Low complexity" evidence="1">
    <location>
        <begin position="196"/>
        <end position="213"/>
    </location>
</feature>
<feature type="compositionally biased region" description="Basic and acidic residues" evidence="1">
    <location>
        <begin position="214"/>
        <end position="232"/>
    </location>
</feature>
<dbReference type="AlphaFoldDB" id="A0A9P0TPT0"/>
<dbReference type="Proteomes" id="UP001152562">
    <property type="component" value="Unassembled WGS sequence"/>
</dbReference>
<protein>
    <recommendedName>
        <fullName evidence="4">Helicase ATP-binding domain-containing protein</fullName>
    </recommendedName>
</protein>
<evidence type="ECO:0008006" key="4">
    <source>
        <dbReference type="Google" id="ProtNLM"/>
    </source>
</evidence>
<evidence type="ECO:0000313" key="2">
    <source>
        <dbReference type="EMBL" id="CAH4033080.1"/>
    </source>
</evidence>
<proteinExistence type="predicted"/>
<name>A0A9P0TPT0_PIEBR</name>
<accession>A0A9P0TPT0</accession>
<gene>
    <name evidence="2" type="ORF">PIBRA_LOCUS9409</name>
</gene>
<dbReference type="InterPro" id="IPR027417">
    <property type="entry name" value="P-loop_NTPase"/>
</dbReference>